<proteinExistence type="predicted"/>
<dbReference type="InterPro" id="IPR050410">
    <property type="entry name" value="CCR4/nocturin_mRNA_transcr"/>
</dbReference>
<accession>A0ABV2ZRJ7</accession>
<comment type="caution">
    <text evidence="3">The sequence shown here is derived from an EMBL/GenBank/DDBJ whole genome shotgun (WGS) entry which is preliminary data.</text>
</comment>
<feature type="signal peptide" evidence="1">
    <location>
        <begin position="1"/>
        <end position="33"/>
    </location>
</feature>
<dbReference type="EMBL" id="JBEZVE010000018">
    <property type="protein sequence ID" value="MEU3784908.1"/>
    <property type="molecule type" value="Genomic_DNA"/>
</dbReference>
<evidence type="ECO:0000259" key="2">
    <source>
        <dbReference type="Pfam" id="PF03372"/>
    </source>
</evidence>
<dbReference type="GO" id="GO:0004519">
    <property type="term" value="F:endonuclease activity"/>
    <property type="evidence" value="ECO:0007669"/>
    <property type="project" value="UniProtKB-KW"/>
</dbReference>
<dbReference type="PANTHER" id="PTHR12121">
    <property type="entry name" value="CARBON CATABOLITE REPRESSOR PROTEIN 4"/>
    <property type="match status" value="1"/>
</dbReference>
<name>A0ABV2ZRJ7_9ACTN</name>
<dbReference type="InterPro" id="IPR005135">
    <property type="entry name" value="Endo/exonuclease/phosphatase"/>
</dbReference>
<feature type="chain" id="PRO_5046200192" evidence="1">
    <location>
        <begin position="34"/>
        <end position="306"/>
    </location>
</feature>
<organism evidence="3 4">
    <name type="scientific">Streptomyces sp. 900129855</name>
    <dbReference type="NCBI Taxonomy" id="3155129"/>
    <lineage>
        <taxon>Bacteria</taxon>
        <taxon>Bacillati</taxon>
        <taxon>Actinomycetota</taxon>
        <taxon>Actinomycetes</taxon>
        <taxon>Kitasatosporales</taxon>
        <taxon>Streptomycetaceae</taxon>
        <taxon>Streptomyces</taxon>
    </lineage>
</organism>
<dbReference type="Gene3D" id="3.60.10.10">
    <property type="entry name" value="Endonuclease/exonuclease/phosphatase"/>
    <property type="match status" value="1"/>
</dbReference>
<dbReference type="InterPro" id="IPR036691">
    <property type="entry name" value="Endo/exonu/phosph_ase_sf"/>
</dbReference>
<keyword evidence="3" id="KW-0489">Methyltransferase</keyword>
<feature type="domain" description="Endonuclease/exonuclease/phosphatase" evidence="2">
    <location>
        <begin position="55"/>
        <end position="296"/>
    </location>
</feature>
<dbReference type="RefSeq" id="WP_361706407.1">
    <property type="nucleotide sequence ID" value="NZ_JBEZVE010000018.1"/>
</dbReference>
<dbReference type="CDD" id="cd09083">
    <property type="entry name" value="EEP-1"/>
    <property type="match status" value="1"/>
</dbReference>
<keyword evidence="3" id="KW-0808">Transferase</keyword>
<keyword evidence="4" id="KW-1185">Reference proteome</keyword>
<keyword evidence="1" id="KW-0732">Signal</keyword>
<dbReference type="PROSITE" id="PS51318">
    <property type="entry name" value="TAT"/>
    <property type="match status" value="1"/>
</dbReference>
<reference evidence="3 4" key="1">
    <citation type="submission" date="2024-06" db="EMBL/GenBank/DDBJ databases">
        <title>The Natural Products Discovery Center: Release of the First 8490 Sequenced Strains for Exploring Actinobacteria Biosynthetic Diversity.</title>
        <authorList>
            <person name="Kalkreuter E."/>
            <person name="Kautsar S.A."/>
            <person name="Yang D."/>
            <person name="Bader C.D."/>
            <person name="Teijaro C.N."/>
            <person name="Fluegel L."/>
            <person name="Davis C.M."/>
            <person name="Simpson J.R."/>
            <person name="Lauterbach L."/>
            <person name="Steele A.D."/>
            <person name="Gui C."/>
            <person name="Meng S."/>
            <person name="Li G."/>
            <person name="Viehrig K."/>
            <person name="Ye F."/>
            <person name="Su P."/>
            <person name="Kiefer A.F."/>
            <person name="Nichols A."/>
            <person name="Cepeda A.J."/>
            <person name="Yan W."/>
            <person name="Fan B."/>
            <person name="Jiang Y."/>
            <person name="Adhikari A."/>
            <person name="Zheng C.-J."/>
            <person name="Schuster L."/>
            <person name="Cowan T.M."/>
            <person name="Smanski M.J."/>
            <person name="Chevrette M.G."/>
            <person name="De Carvalho L.P.S."/>
            <person name="Shen B."/>
        </authorList>
    </citation>
    <scope>NUCLEOTIDE SEQUENCE [LARGE SCALE GENOMIC DNA]</scope>
    <source>
        <strain evidence="3 4">NPDC033843</strain>
    </source>
</reference>
<dbReference type="InterPro" id="IPR006311">
    <property type="entry name" value="TAT_signal"/>
</dbReference>
<keyword evidence="3" id="KW-0540">Nuclease</keyword>
<sequence>MTGSGGPTRRAGLRTMVAALAALPLLGVAGASAARRENASPGPLHPTPVPPLDVMTFNLRYASDEEPNSWSDRRPVMRTLLRRAAPHVIGTQEGQPPQLRDIEADLGPHYDWIGTTRGGDEEVMAVFYDKRRLAPAEYAHFWLSATPEVRGSNTWGGAHPRLVTWVRFRDLWARGREFYLLNTHLDNASQYARVRSADLIAERIARLDRSLPLLLTGDFNVVAHANPVYDTLLGAGLVDTWDTARARGGAYATFHGYKAFTPGGDRIDWILATRGVTVHREWTDTYTVNGQYPSDHLPVQASLSLG</sequence>
<dbReference type="Proteomes" id="UP001550739">
    <property type="component" value="Unassembled WGS sequence"/>
</dbReference>
<protein>
    <submittedName>
        <fullName evidence="3">Endonuclease/exonuclease/phosphatase family protein</fullName>
    </submittedName>
</protein>
<evidence type="ECO:0000313" key="4">
    <source>
        <dbReference type="Proteomes" id="UP001550739"/>
    </source>
</evidence>
<keyword evidence="3" id="KW-0255">Endonuclease</keyword>
<keyword evidence="3" id="KW-0378">Hydrolase</keyword>
<dbReference type="Pfam" id="PF03372">
    <property type="entry name" value="Exo_endo_phos"/>
    <property type="match status" value="1"/>
</dbReference>
<dbReference type="PANTHER" id="PTHR12121:SF36">
    <property type="entry name" value="ENDONUCLEASE_EXONUCLEASE_PHOSPHATASE DOMAIN-CONTAINING PROTEIN"/>
    <property type="match status" value="1"/>
</dbReference>
<dbReference type="SUPFAM" id="SSF56219">
    <property type="entry name" value="DNase I-like"/>
    <property type="match status" value="1"/>
</dbReference>
<dbReference type="GO" id="GO:0032259">
    <property type="term" value="P:methylation"/>
    <property type="evidence" value="ECO:0007669"/>
    <property type="project" value="UniProtKB-KW"/>
</dbReference>
<dbReference type="GO" id="GO:0008168">
    <property type="term" value="F:methyltransferase activity"/>
    <property type="evidence" value="ECO:0007669"/>
    <property type="project" value="UniProtKB-KW"/>
</dbReference>
<evidence type="ECO:0000313" key="3">
    <source>
        <dbReference type="EMBL" id="MEU3784908.1"/>
    </source>
</evidence>
<gene>
    <name evidence="3" type="ORF">AB0E89_30960</name>
</gene>
<evidence type="ECO:0000256" key="1">
    <source>
        <dbReference type="SAM" id="SignalP"/>
    </source>
</evidence>